<name>A0A226DQ16_FOLCA</name>
<dbReference type="PANTHER" id="PTHR11362">
    <property type="entry name" value="PHOSPHATIDYLETHANOLAMINE-BINDING PROTEIN"/>
    <property type="match status" value="1"/>
</dbReference>
<evidence type="ECO:0000256" key="8">
    <source>
        <dbReference type="ARBA" id="ARBA00039444"/>
    </source>
</evidence>
<comment type="caution">
    <text evidence="11">The sequence shown here is derived from an EMBL/GenBank/DDBJ whole genome shotgun (WGS) entry which is preliminary data.</text>
</comment>
<evidence type="ECO:0000256" key="3">
    <source>
        <dbReference type="ARBA" id="ARBA00022980"/>
    </source>
</evidence>
<keyword evidence="5" id="KW-0496">Mitochondrion</keyword>
<dbReference type="InterPro" id="IPR036610">
    <property type="entry name" value="PEBP-like_sf"/>
</dbReference>
<dbReference type="OMA" id="PQKKFPH"/>
<dbReference type="SUPFAM" id="SSF49777">
    <property type="entry name" value="PEBP-like"/>
    <property type="match status" value="1"/>
</dbReference>
<evidence type="ECO:0000256" key="7">
    <source>
        <dbReference type="ARBA" id="ARBA00038016"/>
    </source>
</evidence>
<accession>A0A226DQ16</accession>
<sequence>MANLGQLSWGTLQFIAKVGTRHKWYRRGVAPEKGKTLAQKMTAWNSKDQDPELNFRVNIGFANPVIRRKDVLEERLKIRKQTKENLEMEKAAKNKTLSVPVEEVHQESIISNRSIHVHQAAEYFSIYQDLFEDAYFTPVVPLNVSYTWGKIGEEIESRVFCGNQITPLEAVNTPKVSYPAKSSDLYTLAFTTPDCHFSGEPAEYLHWLVTNIPGNSVEKGQVLCDYMRPFPFRGVGFCRYIYVLYKQDKQLDFSQYQKSPSCKNLSERTFSTYDFYREFQDFMTPAGLSFFQSNWDQSLTSFFHNVLDMKEPCFEYDFKPAKLKPQEWFPVRKPFNLYLDKYKDPKVLQKELLLEKLKERHPFKPPPRPPKYPLAHPLPHSNPSWLNDDIRRRRVREGKWKFM</sequence>
<reference evidence="11 12" key="1">
    <citation type="submission" date="2015-12" db="EMBL/GenBank/DDBJ databases">
        <title>The genome of Folsomia candida.</title>
        <authorList>
            <person name="Faddeeva A."/>
            <person name="Derks M.F."/>
            <person name="Anvar Y."/>
            <person name="Smit S."/>
            <person name="Van Straalen N."/>
            <person name="Roelofs D."/>
        </authorList>
    </citation>
    <scope>NUCLEOTIDE SEQUENCE [LARGE SCALE GENOMIC DNA]</scope>
    <source>
        <strain evidence="11 12">VU population</strain>
        <tissue evidence="11">Whole body</tissue>
    </source>
</reference>
<keyword evidence="12" id="KW-1185">Reference proteome</keyword>
<evidence type="ECO:0000256" key="6">
    <source>
        <dbReference type="ARBA" id="ARBA00023274"/>
    </source>
</evidence>
<comment type="similarity">
    <text evidence="7">Belongs to the phosphatidylethanolamine-binding protein family. Mitochondrion-specific ribosomal protein mL38 subfamily.</text>
</comment>
<keyword evidence="2" id="KW-0809">Transit peptide</keyword>
<dbReference type="FunFam" id="3.90.280.10:FF:000002">
    <property type="entry name" value="39S ribosomal protein L38, mitochondrial"/>
    <property type="match status" value="1"/>
</dbReference>
<evidence type="ECO:0000256" key="2">
    <source>
        <dbReference type="ARBA" id="ARBA00022946"/>
    </source>
</evidence>
<evidence type="ECO:0000313" key="11">
    <source>
        <dbReference type="EMBL" id="OXA46757.1"/>
    </source>
</evidence>
<evidence type="ECO:0000256" key="10">
    <source>
        <dbReference type="SAM" id="MobiDB-lite"/>
    </source>
</evidence>
<dbReference type="Pfam" id="PF01161">
    <property type="entry name" value="PBP"/>
    <property type="match status" value="1"/>
</dbReference>
<evidence type="ECO:0000256" key="4">
    <source>
        <dbReference type="ARBA" id="ARBA00023054"/>
    </source>
</evidence>
<dbReference type="GO" id="GO:0005762">
    <property type="term" value="C:mitochondrial large ribosomal subunit"/>
    <property type="evidence" value="ECO:0007669"/>
    <property type="project" value="TreeGrafter"/>
</dbReference>
<dbReference type="STRING" id="158441.A0A226DQ16"/>
<gene>
    <name evidence="11" type="ORF">Fcan01_18468</name>
</gene>
<comment type="subcellular location">
    <subcellularLocation>
        <location evidence="1">Mitochondrion</location>
    </subcellularLocation>
</comment>
<dbReference type="InterPro" id="IPR035810">
    <property type="entry name" value="PEBP_euk"/>
</dbReference>
<proteinExistence type="inferred from homology"/>
<dbReference type="PANTHER" id="PTHR11362:SF133">
    <property type="entry name" value="LARGE RIBOSOMAL SUBUNIT PROTEIN ML38"/>
    <property type="match status" value="1"/>
</dbReference>
<feature type="region of interest" description="Disordered" evidence="10">
    <location>
        <begin position="359"/>
        <end position="380"/>
    </location>
</feature>
<dbReference type="InterPro" id="IPR008914">
    <property type="entry name" value="PEBP"/>
</dbReference>
<dbReference type="GO" id="GO:0005743">
    <property type="term" value="C:mitochondrial inner membrane"/>
    <property type="evidence" value="ECO:0007669"/>
    <property type="project" value="UniProtKB-ARBA"/>
</dbReference>
<dbReference type="Gene3D" id="3.90.280.10">
    <property type="entry name" value="PEBP-like"/>
    <property type="match status" value="1"/>
</dbReference>
<keyword evidence="6" id="KW-0687">Ribonucleoprotein</keyword>
<evidence type="ECO:0000256" key="5">
    <source>
        <dbReference type="ARBA" id="ARBA00023128"/>
    </source>
</evidence>
<keyword evidence="3" id="KW-0689">Ribosomal protein</keyword>
<dbReference type="OrthoDB" id="2153661at2759"/>
<evidence type="ECO:0000256" key="9">
    <source>
        <dbReference type="ARBA" id="ARBA00041206"/>
    </source>
</evidence>
<organism evidence="11 12">
    <name type="scientific">Folsomia candida</name>
    <name type="common">Springtail</name>
    <dbReference type="NCBI Taxonomy" id="158441"/>
    <lineage>
        <taxon>Eukaryota</taxon>
        <taxon>Metazoa</taxon>
        <taxon>Ecdysozoa</taxon>
        <taxon>Arthropoda</taxon>
        <taxon>Hexapoda</taxon>
        <taxon>Collembola</taxon>
        <taxon>Entomobryomorpha</taxon>
        <taxon>Isotomoidea</taxon>
        <taxon>Isotomidae</taxon>
        <taxon>Proisotominae</taxon>
        <taxon>Folsomia</taxon>
    </lineage>
</organism>
<dbReference type="EMBL" id="LNIX01000014">
    <property type="protein sequence ID" value="OXA46757.1"/>
    <property type="molecule type" value="Genomic_DNA"/>
</dbReference>
<dbReference type="AlphaFoldDB" id="A0A226DQ16"/>
<evidence type="ECO:0000313" key="12">
    <source>
        <dbReference type="Proteomes" id="UP000198287"/>
    </source>
</evidence>
<dbReference type="CDD" id="cd00866">
    <property type="entry name" value="PEBP_euk"/>
    <property type="match status" value="1"/>
</dbReference>
<keyword evidence="4" id="KW-0175">Coiled coil</keyword>
<protein>
    <recommendedName>
        <fullName evidence="8">Large ribosomal subunit protein mL38</fullName>
    </recommendedName>
    <alternativeName>
        <fullName evidence="9">39S ribosomal protein L38, mitochondrial</fullName>
    </alternativeName>
</protein>
<dbReference type="Proteomes" id="UP000198287">
    <property type="component" value="Unassembled WGS sequence"/>
</dbReference>
<evidence type="ECO:0000256" key="1">
    <source>
        <dbReference type="ARBA" id="ARBA00004173"/>
    </source>
</evidence>